<keyword evidence="3 13" id="KW-0349">Heme</keyword>
<evidence type="ECO:0000256" key="3">
    <source>
        <dbReference type="ARBA" id="ARBA00022617"/>
    </source>
</evidence>
<reference evidence="17 18" key="1">
    <citation type="submission" date="2022-03" db="EMBL/GenBank/DDBJ databases">
        <title>Pseudonocardia alaer sp. nov., a novel actinomycete isolated from reed forest soil.</title>
        <authorList>
            <person name="Wang L."/>
        </authorList>
    </citation>
    <scope>NUCLEOTIDE SEQUENCE [LARGE SCALE GENOMIC DNA]</scope>
    <source>
        <strain evidence="17 18">Y-16303</strain>
    </source>
</reference>
<feature type="signal peptide" evidence="13">
    <location>
        <begin position="1"/>
        <end position="26"/>
    </location>
</feature>
<evidence type="ECO:0000256" key="12">
    <source>
        <dbReference type="ARBA" id="ARBA00048856"/>
    </source>
</evidence>
<dbReference type="InterPro" id="IPR048327">
    <property type="entry name" value="Dyp_perox_N"/>
</dbReference>
<sequence length="411" mass="43307">MAELSRRRFLGSLAGAGVAGAGLAIAGTSISAAASASAAADTVAFRGANQAGISTDVQNQLAFAAFDVTSTERADLVSMLQSWTTAAEAMTRGAPVPGDSATSDVPPADTGEADGLTASRLTMTIGFGPSLFDNRFGLAARRPAALQPLPALPGELLDNTRSNGDIAVQACADDPQVAFHAIRNLARIGRGTVVNRWTQLGFGRTSVTGAGQSTPRNLMGFKDGTRNIRGDDTTALDQHVWIGDGTDQAWMRGGTYLVARRIRMFVENWDRDLLSDQQAVFGRTKSAGAPLTGTDEFDTPDFAATGPDGTHVIPDDAHIRLAAFENNNGLRILRRGYSFNDGIDPSTGGLEAGLFFISFQSDPATFVTLQRKLGANDALNEYIQHVASGLFVCPPGMTRDGDYWGSGLFEA</sequence>
<evidence type="ECO:0000256" key="7">
    <source>
        <dbReference type="ARBA" id="ARBA00023004"/>
    </source>
</evidence>
<dbReference type="Pfam" id="PF20628">
    <property type="entry name" value="Dyp_perox_C"/>
    <property type="match status" value="1"/>
</dbReference>
<evidence type="ECO:0000256" key="1">
    <source>
        <dbReference type="ARBA" id="ARBA00004196"/>
    </source>
</evidence>
<dbReference type="InterPro" id="IPR006314">
    <property type="entry name" value="Dyp_peroxidase"/>
</dbReference>
<evidence type="ECO:0000256" key="6">
    <source>
        <dbReference type="ARBA" id="ARBA00023002"/>
    </source>
</evidence>
<comment type="subcellular location">
    <subcellularLocation>
        <location evidence="1">Cell envelope</location>
    </subcellularLocation>
</comment>
<keyword evidence="2 13" id="KW-0575">Peroxidase</keyword>
<dbReference type="InterPro" id="IPR048328">
    <property type="entry name" value="Dyp_perox_C"/>
</dbReference>
<evidence type="ECO:0000256" key="5">
    <source>
        <dbReference type="ARBA" id="ARBA00022729"/>
    </source>
</evidence>
<evidence type="ECO:0000259" key="15">
    <source>
        <dbReference type="Pfam" id="PF04261"/>
    </source>
</evidence>
<dbReference type="NCBIfam" id="TIGR01412">
    <property type="entry name" value="tat_substr_1"/>
    <property type="match status" value="1"/>
</dbReference>
<gene>
    <name evidence="17" type="primary">efeB</name>
    <name evidence="17" type="ORF">MMF94_20270</name>
</gene>
<dbReference type="PANTHER" id="PTHR30521:SF4">
    <property type="entry name" value="DEFERROCHELATASE"/>
    <property type="match status" value="1"/>
</dbReference>
<feature type="domain" description="Dyp-type peroxidase C-terminal" evidence="16">
    <location>
        <begin position="214"/>
        <end position="396"/>
    </location>
</feature>
<comment type="caution">
    <text evidence="17">The sequence shown here is derived from an EMBL/GenBank/DDBJ whole genome shotgun (WGS) entry which is preliminary data.</text>
</comment>
<evidence type="ECO:0000256" key="14">
    <source>
        <dbReference type="SAM" id="MobiDB-lite"/>
    </source>
</evidence>
<evidence type="ECO:0000256" key="11">
    <source>
        <dbReference type="ARBA" id="ARBA00033775"/>
    </source>
</evidence>
<keyword evidence="7 13" id="KW-0408">Iron</keyword>
<evidence type="ECO:0000256" key="13">
    <source>
        <dbReference type="RuleBase" id="RU365017"/>
    </source>
</evidence>
<dbReference type="GO" id="GO:0016829">
    <property type="term" value="F:lyase activity"/>
    <property type="evidence" value="ECO:0007669"/>
    <property type="project" value="UniProtKB-KW"/>
</dbReference>
<comment type="function">
    <text evidence="13">Involved in the recovery of exogenous heme iron. Extracts iron from heme while preserving the protoporphyrin ring intact.</text>
</comment>
<evidence type="ECO:0000256" key="2">
    <source>
        <dbReference type="ARBA" id="ARBA00022559"/>
    </source>
</evidence>
<evidence type="ECO:0000256" key="8">
    <source>
        <dbReference type="ARBA" id="ARBA00023239"/>
    </source>
</evidence>
<feature type="domain" description="Dyp-type peroxidase N-terminal" evidence="15">
    <location>
        <begin position="50"/>
        <end position="202"/>
    </location>
</feature>
<evidence type="ECO:0000256" key="4">
    <source>
        <dbReference type="ARBA" id="ARBA00022723"/>
    </source>
</evidence>
<accession>A0ABS9THL1</accession>
<comment type="catalytic activity">
    <reaction evidence="12">
        <text>heme b + 2 H(+) = protoporphyrin IX + Fe(2+)</text>
        <dbReference type="Rhea" id="RHEA:22584"/>
        <dbReference type="ChEBI" id="CHEBI:15378"/>
        <dbReference type="ChEBI" id="CHEBI:29033"/>
        <dbReference type="ChEBI" id="CHEBI:57306"/>
        <dbReference type="ChEBI" id="CHEBI:60344"/>
        <dbReference type="EC" id="4.98.1.1"/>
    </reaction>
    <physiologicalReaction direction="left-to-right" evidence="12">
        <dbReference type="Rhea" id="RHEA:22585"/>
    </physiologicalReaction>
</comment>
<evidence type="ECO:0000256" key="9">
    <source>
        <dbReference type="ARBA" id="ARBA00025737"/>
    </source>
</evidence>
<dbReference type="RefSeq" id="WP_241038685.1">
    <property type="nucleotide sequence ID" value="NZ_BAAAJF010000001.1"/>
</dbReference>
<dbReference type="EMBL" id="JAKXMK010000017">
    <property type="protein sequence ID" value="MCH6168031.1"/>
    <property type="molecule type" value="Genomic_DNA"/>
</dbReference>
<comment type="similarity">
    <text evidence="9 13">Belongs to the DyP-type peroxidase family.</text>
</comment>
<keyword evidence="18" id="KW-1185">Reference proteome</keyword>
<dbReference type="InterPro" id="IPR011008">
    <property type="entry name" value="Dimeric_a/b-barrel"/>
</dbReference>
<protein>
    <recommendedName>
        <fullName evidence="10 13">Deferrochelatase</fullName>
        <ecNumber evidence="13">1.11.1.-</ecNumber>
    </recommendedName>
    <alternativeName>
        <fullName evidence="11 13">Peroxidase EfeB</fullName>
    </alternativeName>
</protein>
<keyword evidence="4 13" id="KW-0479">Metal-binding</keyword>
<evidence type="ECO:0000313" key="17">
    <source>
        <dbReference type="EMBL" id="MCH6168031.1"/>
    </source>
</evidence>
<evidence type="ECO:0000313" key="18">
    <source>
        <dbReference type="Proteomes" id="UP001299970"/>
    </source>
</evidence>
<name>A0ABS9THL1_9PSEU</name>
<keyword evidence="8 17" id="KW-0456">Lyase</keyword>
<dbReference type="SUPFAM" id="SSF54909">
    <property type="entry name" value="Dimeric alpha+beta barrel"/>
    <property type="match status" value="1"/>
</dbReference>
<dbReference type="InterPro" id="IPR006313">
    <property type="entry name" value="EfeB/EfeN"/>
</dbReference>
<dbReference type="PROSITE" id="PS51318">
    <property type="entry name" value="TAT"/>
    <property type="match status" value="1"/>
</dbReference>
<feature type="chain" id="PRO_5044962705" description="Deferrochelatase" evidence="13">
    <location>
        <begin position="27"/>
        <end position="411"/>
    </location>
</feature>
<dbReference type="PROSITE" id="PS51404">
    <property type="entry name" value="DYP_PEROXIDASE"/>
    <property type="match status" value="1"/>
</dbReference>
<dbReference type="PANTHER" id="PTHR30521">
    <property type="entry name" value="DEFERROCHELATASE/PEROXIDASE"/>
    <property type="match status" value="1"/>
</dbReference>
<evidence type="ECO:0000259" key="16">
    <source>
        <dbReference type="Pfam" id="PF20628"/>
    </source>
</evidence>
<feature type="region of interest" description="Disordered" evidence="14">
    <location>
        <begin position="92"/>
        <end position="114"/>
    </location>
</feature>
<dbReference type="Proteomes" id="UP001299970">
    <property type="component" value="Unassembled WGS sequence"/>
</dbReference>
<evidence type="ECO:0000256" key="10">
    <source>
        <dbReference type="ARBA" id="ARBA00033771"/>
    </source>
</evidence>
<proteinExistence type="inferred from homology"/>
<dbReference type="EC" id="1.11.1.-" evidence="13"/>
<organism evidence="17 18">
    <name type="scientific">Pseudonocardia alaniniphila</name>
    <dbReference type="NCBI Taxonomy" id="75291"/>
    <lineage>
        <taxon>Bacteria</taxon>
        <taxon>Bacillati</taxon>
        <taxon>Actinomycetota</taxon>
        <taxon>Actinomycetes</taxon>
        <taxon>Pseudonocardiales</taxon>
        <taxon>Pseudonocardiaceae</taxon>
        <taxon>Pseudonocardia</taxon>
    </lineage>
</organism>
<comment type="cofactor">
    <cofactor evidence="13">
        <name>heme b</name>
        <dbReference type="ChEBI" id="CHEBI:60344"/>
    </cofactor>
    <text evidence="13">Binds 1 heme b (iron(II)-protoporphyrin IX) group non-covalently per subunit.</text>
</comment>
<dbReference type="InterPro" id="IPR006311">
    <property type="entry name" value="TAT_signal"/>
</dbReference>
<keyword evidence="6 13" id="KW-0560">Oxidoreductase</keyword>
<dbReference type="Pfam" id="PF04261">
    <property type="entry name" value="Dyp_perox_N"/>
    <property type="match status" value="1"/>
</dbReference>
<dbReference type="NCBIfam" id="TIGR01413">
    <property type="entry name" value="Dyp_perox_fam"/>
    <property type="match status" value="1"/>
</dbReference>
<keyword evidence="5 13" id="KW-0732">Signal</keyword>